<protein>
    <submittedName>
        <fullName evidence="1">Ribose 5-phosphate isomerase</fullName>
    </submittedName>
</protein>
<evidence type="ECO:0000313" key="1">
    <source>
        <dbReference type="EMBL" id="PWN52382.1"/>
    </source>
</evidence>
<proteinExistence type="predicted"/>
<name>A0ACD0P2V2_9BASI</name>
<gene>
    <name evidence="1" type="ORF">IE53DRAFT_385174</name>
</gene>
<evidence type="ECO:0000313" key="2">
    <source>
        <dbReference type="Proteomes" id="UP000245626"/>
    </source>
</evidence>
<organism evidence="1 2">
    <name type="scientific">Violaceomyces palustris</name>
    <dbReference type="NCBI Taxonomy" id="1673888"/>
    <lineage>
        <taxon>Eukaryota</taxon>
        <taxon>Fungi</taxon>
        <taxon>Dikarya</taxon>
        <taxon>Basidiomycota</taxon>
        <taxon>Ustilaginomycotina</taxon>
        <taxon>Ustilaginomycetes</taxon>
        <taxon>Violaceomycetales</taxon>
        <taxon>Violaceomycetaceae</taxon>
        <taxon>Violaceomyces</taxon>
    </lineage>
</organism>
<accession>A0ACD0P2V2</accession>
<reference evidence="1 2" key="1">
    <citation type="journal article" date="2018" name="Mol. Biol. Evol.">
        <title>Broad Genomic Sampling Reveals a Smut Pathogenic Ancestry of the Fungal Clade Ustilaginomycotina.</title>
        <authorList>
            <person name="Kijpornyongpan T."/>
            <person name="Mondo S.J."/>
            <person name="Barry K."/>
            <person name="Sandor L."/>
            <person name="Lee J."/>
            <person name="Lipzen A."/>
            <person name="Pangilinan J."/>
            <person name="LaButti K."/>
            <person name="Hainaut M."/>
            <person name="Henrissat B."/>
            <person name="Grigoriev I.V."/>
            <person name="Spatafora J.W."/>
            <person name="Aime M.C."/>
        </authorList>
    </citation>
    <scope>NUCLEOTIDE SEQUENCE [LARGE SCALE GENOMIC DNA]</scope>
    <source>
        <strain evidence="1 2">SA 807</strain>
    </source>
</reference>
<keyword evidence="2" id="KW-1185">Reference proteome</keyword>
<dbReference type="Proteomes" id="UP000245626">
    <property type="component" value="Unassembled WGS sequence"/>
</dbReference>
<dbReference type="EMBL" id="KZ819780">
    <property type="protein sequence ID" value="PWN52382.1"/>
    <property type="molecule type" value="Genomic_DNA"/>
</dbReference>
<sequence length="338" mass="35864">MRRSPPSFLPSLRLSHRSVTSLVPRTNPVRSPLSSLPSYPAATTPLGPSHNPYAIRTMSSNSSSAAAAANHNPSAAKSASLKPLDPVEGAKRAAAYAAVDNHVKPQHTVIGIGSGSTVPYVVERIAQQGEAVNAKRWFVPTGFQSRELIIDAGLKLGDVDSFPFIDVTIDGADEVDNALNCIKGGGACHLREKVLAEAAKEFVVVADYRKNGSLLGSKWAQGVPVEVAPFAYAKVLQNLKRLGSTNPQLRMGKAKAGPVVTDNGNFCIDAPFPETYMRDPSDLLVRIKLITGVVEVGLFCGICKSAYFGNEDGTITIKSVDGKVQEGLAFDVNTPALK</sequence>
<keyword evidence="1" id="KW-0413">Isomerase</keyword>